<dbReference type="GO" id="GO:0016891">
    <property type="term" value="F:RNA endonuclease activity producing 5'-phosphomonoesters, hydrolytic mechanism"/>
    <property type="evidence" value="ECO:0007669"/>
    <property type="project" value="TreeGrafter"/>
</dbReference>
<reference evidence="9" key="1">
    <citation type="submission" date="2021-02" db="EMBL/GenBank/DDBJ databases">
        <authorList>
            <person name="Nowell W R."/>
        </authorList>
    </citation>
    <scope>NUCLEOTIDE SEQUENCE</scope>
</reference>
<dbReference type="EMBL" id="CAJOBA010082899">
    <property type="protein sequence ID" value="CAF4450213.1"/>
    <property type="molecule type" value="Genomic_DNA"/>
</dbReference>
<dbReference type="Gene3D" id="3.30.870.10">
    <property type="entry name" value="Endonuclease Chain A"/>
    <property type="match status" value="1"/>
</dbReference>
<comment type="caution">
    <text evidence="9">The sequence shown here is derived from an EMBL/GenBank/DDBJ whole genome shotgun (WGS) entry which is preliminary data.</text>
</comment>
<sequence>MNFKKESAYQRKTKPKLLNRRSLVVDKDKILKSDLSFLYTDPQDSNDNSCHPLPVLIRMVEVAVKCVDLAFFIFNDELFLNYLYEFAKNNQNVKIRILTTHDGTKNVYKQFFELTSLSNIKHRFVNGAGRYGCVHEKMLVCDQKMIFLGSYNLSQSSAENNFECGIFTKHETFVTDAQAHFNKVWAYDS</sequence>
<dbReference type="InterPro" id="IPR051406">
    <property type="entry name" value="PLD_domain"/>
</dbReference>
<dbReference type="PANTHER" id="PTHR43856:SF1">
    <property type="entry name" value="MITOCHONDRIAL CARDIOLIPIN HYDROLASE"/>
    <property type="match status" value="1"/>
</dbReference>
<dbReference type="Pfam" id="PF13091">
    <property type="entry name" value="PLDc_2"/>
    <property type="match status" value="1"/>
</dbReference>
<gene>
    <name evidence="8" type="ORF">OVA965_LOCUS43500</name>
    <name evidence="9" type="ORF">TMI583_LOCUS45791</name>
</gene>
<evidence type="ECO:0000256" key="4">
    <source>
        <dbReference type="ARBA" id="ARBA00038012"/>
    </source>
</evidence>
<dbReference type="InterPro" id="IPR025202">
    <property type="entry name" value="PLD-like_dom"/>
</dbReference>
<dbReference type="AlphaFoldDB" id="A0A8S2WLT7"/>
<proteinExistence type="inferred from homology"/>
<evidence type="ECO:0000313" key="8">
    <source>
        <dbReference type="EMBL" id="CAF1626871.1"/>
    </source>
</evidence>
<evidence type="ECO:0000256" key="2">
    <source>
        <dbReference type="ARBA" id="ARBA00022963"/>
    </source>
</evidence>
<dbReference type="SUPFAM" id="SSF56024">
    <property type="entry name" value="Phospholipase D/nuclease"/>
    <property type="match status" value="1"/>
</dbReference>
<name>A0A8S2WLT7_9BILA</name>
<accession>A0A8S2WLT7</accession>
<dbReference type="InterPro" id="IPR001736">
    <property type="entry name" value="PLipase_D/transphosphatidylase"/>
</dbReference>
<dbReference type="GO" id="GO:0016042">
    <property type="term" value="P:lipid catabolic process"/>
    <property type="evidence" value="ECO:0007669"/>
    <property type="project" value="UniProtKB-KW"/>
</dbReference>
<comment type="similarity">
    <text evidence="4">Belongs to the phospholipase D family. MitoPLD/Zucchini subfamily.</text>
</comment>
<evidence type="ECO:0000313" key="10">
    <source>
        <dbReference type="Proteomes" id="UP000682733"/>
    </source>
</evidence>
<evidence type="ECO:0000256" key="3">
    <source>
        <dbReference type="ARBA" id="ARBA00023098"/>
    </source>
</evidence>
<evidence type="ECO:0000256" key="5">
    <source>
        <dbReference type="ARBA" id="ARBA00040549"/>
    </source>
</evidence>
<evidence type="ECO:0000313" key="9">
    <source>
        <dbReference type="EMBL" id="CAF4450213.1"/>
    </source>
</evidence>
<dbReference type="EMBL" id="CAJNOK010057601">
    <property type="protein sequence ID" value="CAF1626871.1"/>
    <property type="molecule type" value="Genomic_DNA"/>
</dbReference>
<evidence type="ECO:0000256" key="1">
    <source>
        <dbReference type="ARBA" id="ARBA00022801"/>
    </source>
</evidence>
<keyword evidence="2" id="KW-0442">Lipid degradation</keyword>
<keyword evidence="1" id="KW-0378">Hydrolase</keyword>
<evidence type="ECO:0000256" key="6">
    <source>
        <dbReference type="ARBA" id="ARBA00043167"/>
    </source>
</evidence>
<dbReference type="PANTHER" id="PTHR43856">
    <property type="entry name" value="CARDIOLIPIN HYDROLASE"/>
    <property type="match status" value="1"/>
</dbReference>
<feature type="domain" description="PLD phosphodiesterase" evidence="7">
    <location>
        <begin position="130"/>
        <end position="157"/>
    </location>
</feature>
<dbReference type="Proteomes" id="UP000682733">
    <property type="component" value="Unassembled WGS sequence"/>
</dbReference>
<dbReference type="PROSITE" id="PS50035">
    <property type="entry name" value="PLD"/>
    <property type="match status" value="1"/>
</dbReference>
<dbReference type="Proteomes" id="UP000677228">
    <property type="component" value="Unassembled WGS sequence"/>
</dbReference>
<evidence type="ECO:0000259" key="7">
    <source>
        <dbReference type="PROSITE" id="PS50035"/>
    </source>
</evidence>
<keyword evidence="3" id="KW-0443">Lipid metabolism</keyword>
<protein>
    <recommendedName>
        <fullName evidence="5">Mitochondrial cardiolipin hydrolase</fullName>
    </recommendedName>
    <alternativeName>
        <fullName evidence="6">Mitochondrial phospholipase</fullName>
    </alternativeName>
</protein>
<organism evidence="9 10">
    <name type="scientific">Didymodactylos carnosus</name>
    <dbReference type="NCBI Taxonomy" id="1234261"/>
    <lineage>
        <taxon>Eukaryota</taxon>
        <taxon>Metazoa</taxon>
        <taxon>Spiralia</taxon>
        <taxon>Gnathifera</taxon>
        <taxon>Rotifera</taxon>
        <taxon>Eurotatoria</taxon>
        <taxon>Bdelloidea</taxon>
        <taxon>Philodinida</taxon>
        <taxon>Philodinidae</taxon>
        <taxon>Didymodactylos</taxon>
    </lineage>
</organism>